<evidence type="ECO:0000313" key="2">
    <source>
        <dbReference type="Proteomes" id="UP000324800"/>
    </source>
</evidence>
<name>A0A5J4WXM1_9EUKA</name>
<reference evidence="1 2" key="1">
    <citation type="submission" date="2019-03" db="EMBL/GenBank/DDBJ databases">
        <title>Single cell metagenomics reveals metabolic interactions within the superorganism composed of flagellate Streblomastix strix and complex community of Bacteroidetes bacteria on its surface.</title>
        <authorList>
            <person name="Treitli S.C."/>
            <person name="Kolisko M."/>
            <person name="Husnik F."/>
            <person name="Keeling P."/>
            <person name="Hampl V."/>
        </authorList>
    </citation>
    <scope>NUCLEOTIDE SEQUENCE [LARGE SCALE GENOMIC DNA]</scope>
    <source>
        <strain evidence="1">ST1C</strain>
    </source>
</reference>
<proteinExistence type="predicted"/>
<gene>
    <name evidence="1" type="ORF">EZS28_005166</name>
</gene>
<dbReference type="AlphaFoldDB" id="A0A5J4WXM1"/>
<feature type="non-terminal residue" evidence="1">
    <location>
        <position position="274"/>
    </location>
</feature>
<organism evidence="1 2">
    <name type="scientific">Streblomastix strix</name>
    <dbReference type="NCBI Taxonomy" id="222440"/>
    <lineage>
        <taxon>Eukaryota</taxon>
        <taxon>Metamonada</taxon>
        <taxon>Preaxostyla</taxon>
        <taxon>Oxymonadida</taxon>
        <taxon>Streblomastigidae</taxon>
        <taxon>Streblomastix</taxon>
    </lineage>
</organism>
<comment type="caution">
    <text evidence="1">The sequence shown here is derived from an EMBL/GenBank/DDBJ whole genome shotgun (WGS) entry which is preliminary data.</text>
</comment>
<accession>A0A5J4WXM1</accession>
<evidence type="ECO:0000313" key="1">
    <source>
        <dbReference type="EMBL" id="KAA6399312.1"/>
    </source>
</evidence>
<sequence length="274" mass="31534">MNERKQTIEPLQLFLKACIQHTRDSNRAGAEESLKNALQILEGEPLSQFNQSKIQMPLNILQLLQPTILHNLAILSIESNQNELATVWFSMALEESKKFIERFNTFQSIKIANIECDEQITKSVVKSDDQSLPYFQALSYSCWNNLLHHAGVHLLIQGRPSVAFPLLYECLQQNLTDCMLWLRTGESCLRSVIEESLEDDDGLLNENNDGEESQQYLGDNKSFAQYPYQYKTNAVRPTVKFAITCFQNSVVLAQNQVKVLIQEIEQRTRKREDF</sequence>
<evidence type="ECO:0008006" key="3">
    <source>
        <dbReference type="Google" id="ProtNLM"/>
    </source>
</evidence>
<dbReference type="Proteomes" id="UP000324800">
    <property type="component" value="Unassembled WGS sequence"/>
</dbReference>
<protein>
    <recommendedName>
        <fullName evidence="3">CCR4-NOT transcription complex subunit 10</fullName>
    </recommendedName>
</protein>
<dbReference type="EMBL" id="SNRW01000779">
    <property type="protein sequence ID" value="KAA6399312.1"/>
    <property type="molecule type" value="Genomic_DNA"/>
</dbReference>